<dbReference type="Proteomes" id="UP000288351">
    <property type="component" value="Unassembled WGS sequence"/>
</dbReference>
<feature type="compositionally biased region" description="Low complexity" evidence="1">
    <location>
        <begin position="1"/>
        <end position="14"/>
    </location>
</feature>
<protein>
    <submittedName>
        <fullName evidence="2">Uncharacterized protein</fullName>
    </submittedName>
</protein>
<evidence type="ECO:0000313" key="3">
    <source>
        <dbReference type="Proteomes" id="UP000288351"/>
    </source>
</evidence>
<organism evidence="2 3">
    <name type="scientific">Streptomyces noursei</name>
    <name type="common">Streptomyces albulus</name>
    <dbReference type="NCBI Taxonomy" id="1971"/>
    <lineage>
        <taxon>Bacteria</taxon>
        <taxon>Bacillati</taxon>
        <taxon>Actinomycetota</taxon>
        <taxon>Actinomycetes</taxon>
        <taxon>Kitasatosporales</taxon>
        <taxon>Streptomycetaceae</taxon>
        <taxon>Streptomyces</taxon>
    </lineage>
</organism>
<feature type="region of interest" description="Disordered" evidence="1">
    <location>
        <begin position="1"/>
        <end position="20"/>
    </location>
</feature>
<dbReference type="AlphaFoldDB" id="A0A059W504"/>
<accession>A0A059W504</accession>
<name>A0A059W504_STRNR</name>
<dbReference type="STRING" id="68570.DC74_2341"/>
<gene>
    <name evidence="2" type="ORF">SALB_03197</name>
</gene>
<dbReference type="EMBL" id="BHXC01000006">
    <property type="protein sequence ID" value="GCB90490.1"/>
    <property type="molecule type" value="Genomic_DNA"/>
</dbReference>
<evidence type="ECO:0000256" key="1">
    <source>
        <dbReference type="SAM" id="MobiDB-lite"/>
    </source>
</evidence>
<sequence length="128" mass="13501">MATVSASAAAADVPAGERGATRVADRVVAKIAARAAREALHAASPGEPTDAHATVTVTRREAHPPFGEARLQVAVELPYPAPIGPRCQVVRRQVAERVRTLAGMTVTEVAVQVERLVSPLSPGRERLR</sequence>
<dbReference type="RefSeq" id="WP_016573897.1">
    <property type="nucleotide sequence ID" value="NZ_BHXC01000006.1"/>
</dbReference>
<evidence type="ECO:0000313" key="2">
    <source>
        <dbReference type="EMBL" id="GCB90490.1"/>
    </source>
</evidence>
<dbReference type="eggNOG" id="COG1302">
    <property type="taxonomic scope" value="Bacteria"/>
</dbReference>
<reference evidence="2 3" key="1">
    <citation type="journal article" date="2019" name="Microbiol. Resour. Announc.">
        <title>Draft Genome Sequence of the Most Traditional epsilon-Poly-l-Lysine Producer, Streptomyces albulus NBRC14147.</title>
        <authorList>
            <person name="Yamanaka K."/>
            <person name="Hamano Y."/>
        </authorList>
    </citation>
    <scope>NUCLEOTIDE SEQUENCE [LARGE SCALE GENOMIC DNA]</scope>
    <source>
        <strain evidence="2 3">NBRC 14147</strain>
    </source>
</reference>
<proteinExistence type="predicted"/>
<comment type="caution">
    <text evidence="2">The sequence shown here is derived from an EMBL/GenBank/DDBJ whole genome shotgun (WGS) entry which is preliminary data.</text>
</comment>